<keyword evidence="2" id="KW-1185">Reference proteome</keyword>
<gene>
    <name evidence="1" type="ORF">ACAOBT_LOCUS10426</name>
</gene>
<dbReference type="OrthoDB" id="1101576at2759"/>
<comment type="caution">
    <text evidence="1">The sequence shown here is derived from an EMBL/GenBank/DDBJ whole genome shotgun (WGS) entry which is preliminary data.</text>
</comment>
<organism evidence="1 2">
    <name type="scientific">Acanthoscelides obtectus</name>
    <name type="common">Bean weevil</name>
    <name type="synonym">Bruchus obtectus</name>
    <dbReference type="NCBI Taxonomy" id="200917"/>
    <lineage>
        <taxon>Eukaryota</taxon>
        <taxon>Metazoa</taxon>
        <taxon>Ecdysozoa</taxon>
        <taxon>Arthropoda</taxon>
        <taxon>Hexapoda</taxon>
        <taxon>Insecta</taxon>
        <taxon>Pterygota</taxon>
        <taxon>Neoptera</taxon>
        <taxon>Endopterygota</taxon>
        <taxon>Coleoptera</taxon>
        <taxon>Polyphaga</taxon>
        <taxon>Cucujiformia</taxon>
        <taxon>Chrysomeloidea</taxon>
        <taxon>Chrysomelidae</taxon>
        <taxon>Bruchinae</taxon>
        <taxon>Bruchini</taxon>
        <taxon>Acanthoscelides</taxon>
    </lineage>
</organism>
<dbReference type="AlphaFoldDB" id="A0A9P0KG41"/>
<proteinExistence type="predicted"/>
<protein>
    <submittedName>
        <fullName evidence="1">Uncharacterized protein</fullName>
    </submittedName>
</protein>
<dbReference type="PANTHER" id="PTHR45913">
    <property type="entry name" value="EPM2A-INTERACTING PROTEIN 1"/>
    <property type="match status" value="1"/>
</dbReference>
<sequence>MVGLTTGGAPAMVGRDKGLVELCRKDESFPQLLCYHWIIPQEELSGHFLKLNKVMKLVVKIVNEIRAQALQQRLFETLADEIYCQYGELLLHSVRWLSKDRELKRFNDTISAIFQVFKQRDEPIPELENSVRLRDLGFLWILQKY</sequence>
<evidence type="ECO:0000313" key="2">
    <source>
        <dbReference type="Proteomes" id="UP001152888"/>
    </source>
</evidence>
<dbReference type="Proteomes" id="UP001152888">
    <property type="component" value="Unassembled WGS sequence"/>
</dbReference>
<evidence type="ECO:0000313" key="1">
    <source>
        <dbReference type="EMBL" id="CAH1973223.1"/>
    </source>
</evidence>
<dbReference type="PANTHER" id="PTHR45913:SF5">
    <property type="entry name" value="GENERAL TRANSCRIPTION FACTOR II-I REPEAT DOMAIN-CONTAINING PROTEIN 2A-LIKE PROTEIN"/>
    <property type="match status" value="1"/>
</dbReference>
<dbReference type="EMBL" id="CAKOFQ010006806">
    <property type="protein sequence ID" value="CAH1973223.1"/>
    <property type="molecule type" value="Genomic_DNA"/>
</dbReference>
<reference evidence="1" key="1">
    <citation type="submission" date="2022-03" db="EMBL/GenBank/DDBJ databases">
        <authorList>
            <person name="Sayadi A."/>
        </authorList>
    </citation>
    <scope>NUCLEOTIDE SEQUENCE</scope>
</reference>
<name>A0A9P0KG41_ACAOB</name>
<accession>A0A9P0KG41</accession>